<dbReference type="InterPro" id="IPR023151">
    <property type="entry name" value="PEP_util_CS"/>
</dbReference>
<evidence type="ECO:0000256" key="4">
    <source>
        <dbReference type="ARBA" id="ARBA00004496"/>
    </source>
</evidence>
<dbReference type="InterPro" id="IPR015813">
    <property type="entry name" value="Pyrv/PenolPyrv_kinase-like_dom"/>
</dbReference>
<dbReference type="GO" id="GO:0016301">
    <property type="term" value="F:kinase activity"/>
    <property type="evidence" value="ECO:0007669"/>
    <property type="project" value="UniProtKB-KW"/>
</dbReference>
<feature type="binding site" evidence="19">
    <location>
        <position position="466"/>
    </location>
    <ligand>
        <name>phosphoenolpyruvate</name>
        <dbReference type="ChEBI" id="CHEBI:58702"/>
    </ligand>
</feature>
<evidence type="ECO:0000256" key="17">
    <source>
        <dbReference type="PIRNR" id="PIRNR000732"/>
    </source>
</evidence>
<keyword evidence="8 17" id="KW-0813">Transport</keyword>
<dbReference type="EC" id="2.7.3.9" evidence="6 17"/>
<evidence type="ECO:0000256" key="20">
    <source>
        <dbReference type="PIRSR" id="PIRSR000732-3"/>
    </source>
</evidence>
<evidence type="ECO:0000256" key="10">
    <source>
        <dbReference type="ARBA" id="ARBA00022597"/>
    </source>
</evidence>
<keyword evidence="15 17" id="KW-0460">Magnesium</keyword>
<reference evidence="24" key="1">
    <citation type="submission" date="2020-10" db="EMBL/GenBank/DDBJ databases">
        <authorList>
            <person name="Gilroy R."/>
        </authorList>
    </citation>
    <scope>NUCLEOTIDE SEQUENCE</scope>
    <source>
        <strain evidence="24">ChiSjej1B19-7085</strain>
    </source>
</reference>
<dbReference type="EMBL" id="DVHF01000038">
    <property type="protein sequence ID" value="HIR56703.1"/>
    <property type="molecule type" value="Genomic_DNA"/>
</dbReference>
<dbReference type="NCBIfam" id="TIGR01417">
    <property type="entry name" value="PTS_I_fam"/>
    <property type="match status" value="1"/>
</dbReference>
<organism evidence="24 25">
    <name type="scientific">Candidatus Gallacutalibacter pullicola</name>
    <dbReference type="NCBI Taxonomy" id="2840830"/>
    <lineage>
        <taxon>Bacteria</taxon>
        <taxon>Bacillati</taxon>
        <taxon>Bacillota</taxon>
        <taxon>Clostridia</taxon>
        <taxon>Eubacteriales</taxon>
        <taxon>Candidatus Gallacutalibacter</taxon>
    </lineage>
</organism>
<evidence type="ECO:0000256" key="1">
    <source>
        <dbReference type="ARBA" id="ARBA00000683"/>
    </source>
</evidence>
<dbReference type="PIRSF" id="PIRSF000732">
    <property type="entry name" value="PTS_enzyme_I"/>
    <property type="match status" value="1"/>
</dbReference>
<dbReference type="PRINTS" id="PR01736">
    <property type="entry name" value="PHPHTRNFRASE"/>
</dbReference>
<evidence type="ECO:0000256" key="9">
    <source>
        <dbReference type="ARBA" id="ARBA00022490"/>
    </source>
</evidence>
<feature type="domain" description="Phosphotransferase system enzyme I N-terminal" evidence="23">
    <location>
        <begin position="5"/>
        <end position="127"/>
    </location>
</feature>
<evidence type="ECO:0000256" key="5">
    <source>
        <dbReference type="ARBA" id="ARBA00007837"/>
    </source>
</evidence>
<evidence type="ECO:0000256" key="12">
    <source>
        <dbReference type="ARBA" id="ARBA00022683"/>
    </source>
</evidence>
<evidence type="ECO:0000256" key="14">
    <source>
        <dbReference type="ARBA" id="ARBA00022777"/>
    </source>
</evidence>
<comment type="function">
    <text evidence="3 17">General (non sugar-specific) component of the phosphoenolpyruvate-dependent sugar phosphotransferase system (sugar PTS). This major carbohydrate active-transport system catalyzes the phosphorylation of incoming sugar substrates concomitantly with their translocation across the cell membrane. Enzyme I transfers the phosphoryl group from phosphoenolpyruvate (PEP) to the phosphoryl carrier protein (HPr).</text>
</comment>
<evidence type="ECO:0000256" key="6">
    <source>
        <dbReference type="ARBA" id="ARBA00012232"/>
    </source>
</evidence>
<comment type="caution">
    <text evidence="24">The sequence shown here is derived from an EMBL/GenBank/DDBJ whole genome shotgun (WGS) entry which is preliminary data.</text>
</comment>
<dbReference type="PANTHER" id="PTHR46244">
    <property type="entry name" value="PHOSPHOENOLPYRUVATE-PROTEIN PHOSPHOTRANSFERASE"/>
    <property type="match status" value="1"/>
</dbReference>
<keyword evidence="11 17" id="KW-0808">Transferase</keyword>
<dbReference type="InterPro" id="IPR008731">
    <property type="entry name" value="PTS_EIN"/>
</dbReference>
<reference evidence="24" key="2">
    <citation type="journal article" date="2021" name="PeerJ">
        <title>Extensive microbial diversity within the chicken gut microbiome revealed by metagenomics and culture.</title>
        <authorList>
            <person name="Gilroy R."/>
            <person name="Ravi A."/>
            <person name="Getino M."/>
            <person name="Pursley I."/>
            <person name="Horton D.L."/>
            <person name="Alikhan N.F."/>
            <person name="Baker D."/>
            <person name="Gharbi K."/>
            <person name="Hall N."/>
            <person name="Watson M."/>
            <person name="Adriaenssens E.M."/>
            <person name="Foster-Nyarko E."/>
            <person name="Jarju S."/>
            <person name="Secka A."/>
            <person name="Antonio M."/>
            <person name="Oren A."/>
            <person name="Chaudhuri R.R."/>
            <person name="La Ragione R."/>
            <person name="Hildebrand F."/>
            <person name="Pallen M.J."/>
        </authorList>
    </citation>
    <scope>NUCLEOTIDE SEQUENCE</scope>
    <source>
        <strain evidence="24">ChiSjej1B19-7085</strain>
    </source>
</reference>
<dbReference type="Proteomes" id="UP000886785">
    <property type="component" value="Unassembled WGS sequence"/>
</dbReference>
<dbReference type="Gene3D" id="3.20.20.60">
    <property type="entry name" value="Phosphoenolpyruvate-binding domains"/>
    <property type="match status" value="1"/>
</dbReference>
<comment type="cofactor">
    <cofactor evidence="2 17 20">
        <name>Mg(2+)</name>
        <dbReference type="ChEBI" id="CHEBI:18420"/>
    </cofactor>
</comment>
<evidence type="ECO:0000256" key="2">
    <source>
        <dbReference type="ARBA" id="ARBA00001946"/>
    </source>
</evidence>
<keyword evidence="14 17" id="KW-0418">Kinase</keyword>
<evidence type="ECO:0000256" key="19">
    <source>
        <dbReference type="PIRSR" id="PIRSR000732-2"/>
    </source>
</evidence>
<dbReference type="GO" id="GO:0008965">
    <property type="term" value="F:phosphoenolpyruvate-protein phosphotransferase activity"/>
    <property type="evidence" value="ECO:0007669"/>
    <property type="project" value="UniProtKB-EC"/>
</dbReference>
<dbReference type="InterPro" id="IPR050499">
    <property type="entry name" value="PEP-utilizing_PTS_enzyme"/>
</dbReference>
<comment type="subcellular location">
    <subcellularLocation>
        <location evidence="4 17">Cytoplasm</location>
    </subcellularLocation>
</comment>
<dbReference type="InterPro" id="IPR008279">
    <property type="entry name" value="PEP-util_enz_mobile_dom"/>
</dbReference>
<feature type="binding site" evidence="19">
    <location>
        <begin position="455"/>
        <end position="456"/>
    </location>
    <ligand>
        <name>phosphoenolpyruvate</name>
        <dbReference type="ChEBI" id="CHEBI:58702"/>
    </ligand>
</feature>
<dbReference type="GO" id="GO:0046872">
    <property type="term" value="F:metal ion binding"/>
    <property type="evidence" value="ECO:0007669"/>
    <property type="project" value="UniProtKB-KW"/>
</dbReference>
<dbReference type="Pfam" id="PF00391">
    <property type="entry name" value="PEP-utilizers"/>
    <property type="match status" value="1"/>
</dbReference>
<feature type="binding site" evidence="19">
    <location>
        <position position="297"/>
    </location>
    <ligand>
        <name>phosphoenolpyruvate</name>
        <dbReference type="ChEBI" id="CHEBI:58702"/>
    </ligand>
</feature>
<dbReference type="Gene3D" id="3.50.30.10">
    <property type="entry name" value="Phosphohistidine domain"/>
    <property type="match status" value="1"/>
</dbReference>
<evidence type="ECO:0000256" key="3">
    <source>
        <dbReference type="ARBA" id="ARBA00002728"/>
    </source>
</evidence>
<dbReference type="Pfam" id="PF05524">
    <property type="entry name" value="PEP-utilisers_N"/>
    <property type="match status" value="1"/>
</dbReference>
<feature type="active site" description="Tele-phosphohistidine intermediate" evidence="18">
    <location>
        <position position="190"/>
    </location>
</feature>
<feature type="domain" description="PEP-utilising enzyme mobile" evidence="21">
    <location>
        <begin position="154"/>
        <end position="226"/>
    </location>
</feature>
<dbReference type="PROSITE" id="PS00742">
    <property type="entry name" value="PEP_ENZYMES_2"/>
    <property type="match status" value="1"/>
</dbReference>
<dbReference type="InterPro" id="IPR024692">
    <property type="entry name" value="PTS_EI"/>
</dbReference>
<name>A0A9D1DPM1_9FIRM</name>
<keyword evidence="12 17" id="KW-0598">Phosphotransferase system</keyword>
<evidence type="ECO:0000259" key="21">
    <source>
        <dbReference type="Pfam" id="PF00391"/>
    </source>
</evidence>
<feature type="active site" description="Proton donor" evidence="18">
    <location>
        <position position="503"/>
    </location>
</feature>
<evidence type="ECO:0000256" key="13">
    <source>
        <dbReference type="ARBA" id="ARBA00022723"/>
    </source>
</evidence>
<evidence type="ECO:0000256" key="15">
    <source>
        <dbReference type="ARBA" id="ARBA00022842"/>
    </source>
</evidence>
<dbReference type="InterPro" id="IPR006318">
    <property type="entry name" value="PTS_EI-like"/>
</dbReference>
<feature type="binding site" evidence="20">
    <location>
        <position position="432"/>
    </location>
    <ligand>
        <name>Mg(2+)</name>
        <dbReference type="ChEBI" id="CHEBI:18420"/>
    </ligand>
</feature>
<protein>
    <recommendedName>
        <fullName evidence="7 17">Phosphoenolpyruvate-protein phosphotransferase</fullName>
        <ecNumber evidence="6 17">2.7.3.9</ecNumber>
    </recommendedName>
    <alternativeName>
        <fullName evidence="16 17">Phosphotransferase system, enzyme I</fullName>
    </alternativeName>
</protein>
<dbReference type="Gene3D" id="1.10.274.10">
    <property type="entry name" value="PtsI, HPr-binding domain"/>
    <property type="match status" value="1"/>
</dbReference>
<gene>
    <name evidence="24" type="primary">ptsP</name>
    <name evidence="24" type="ORF">IAA54_03460</name>
</gene>
<dbReference type="Pfam" id="PF02896">
    <property type="entry name" value="PEP-utilizers_C"/>
    <property type="match status" value="1"/>
</dbReference>
<keyword evidence="10 17" id="KW-0762">Sugar transport</keyword>
<evidence type="ECO:0000256" key="8">
    <source>
        <dbReference type="ARBA" id="ARBA00022448"/>
    </source>
</evidence>
<dbReference type="InterPro" id="IPR000121">
    <property type="entry name" value="PEP_util_C"/>
</dbReference>
<dbReference type="SUPFAM" id="SSF51621">
    <property type="entry name" value="Phosphoenolpyruvate/pyruvate domain"/>
    <property type="match status" value="1"/>
</dbReference>
<keyword evidence="9 17" id="KW-0963">Cytoplasm</keyword>
<evidence type="ECO:0000256" key="7">
    <source>
        <dbReference type="ARBA" id="ARBA00016544"/>
    </source>
</evidence>
<evidence type="ECO:0000256" key="16">
    <source>
        <dbReference type="ARBA" id="ARBA00033235"/>
    </source>
</evidence>
<feature type="binding site" evidence="19">
    <location>
        <position position="333"/>
    </location>
    <ligand>
        <name>phosphoenolpyruvate</name>
        <dbReference type="ChEBI" id="CHEBI:58702"/>
    </ligand>
</feature>
<dbReference type="InterPro" id="IPR036637">
    <property type="entry name" value="Phosphohistidine_dom_sf"/>
</dbReference>
<dbReference type="SUPFAM" id="SSF47831">
    <property type="entry name" value="Enzyme I of the PEP:sugar phosphotransferase system HPr-binding (sub)domain"/>
    <property type="match status" value="1"/>
</dbReference>
<dbReference type="InterPro" id="IPR036618">
    <property type="entry name" value="PtsI_HPr-bd_sf"/>
</dbReference>
<dbReference type="SUPFAM" id="SSF52009">
    <property type="entry name" value="Phosphohistidine domain"/>
    <property type="match status" value="1"/>
</dbReference>
<evidence type="ECO:0000259" key="22">
    <source>
        <dbReference type="Pfam" id="PF02896"/>
    </source>
</evidence>
<dbReference type="AlphaFoldDB" id="A0A9D1DPM1"/>
<proteinExistence type="inferred from homology"/>
<evidence type="ECO:0000256" key="11">
    <source>
        <dbReference type="ARBA" id="ARBA00022679"/>
    </source>
</evidence>
<accession>A0A9D1DPM1</accession>
<dbReference type="InterPro" id="IPR040442">
    <property type="entry name" value="Pyrv_kinase-like_dom_sf"/>
</dbReference>
<evidence type="ECO:0000259" key="23">
    <source>
        <dbReference type="Pfam" id="PF05524"/>
    </source>
</evidence>
<feature type="domain" description="PEP-utilising enzyme C-terminal" evidence="22">
    <location>
        <begin position="252"/>
        <end position="541"/>
    </location>
</feature>
<feature type="binding site" evidence="20">
    <location>
        <position position="456"/>
    </location>
    <ligand>
        <name>Mg(2+)</name>
        <dbReference type="ChEBI" id="CHEBI:18420"/>
    </ligand>
</feature>
<sequence>MKVLQGIPASGGIAIGSVSRQELGFAEKIPHYEAADPQAELSRLDEACRRAKEQLEDFYRRSLQLVAEKNSMIFQIHIAMLQDEEYLGEIRAEITDHRTNAEYAVSLAAKKFYDLFSKLDDAYMRARCTDVVDVSNHLLYCLDPSLNAALRPLQSGAVIAVSDLMPSHVVQADRRHTLAFLSRTGTRDAHASILLRDAEIPAVVGLGDDFLQIENGCDVIVDGFTGEVILQPDEATCAEYWQRLQETRARRKESRQFRKGPSVTKDGRRIAVCANISNPSDVESVLRSGADGIGLFRTEYLYMSSSAEPSEEQQFQAYKSVLERMEARRVVVRTLDLGEEPVRPYFNLEPGSNPAMGYRAIRFSLDRSDLFLTQLRALLRASVYGRLAIMFPIVTSQEEIVLARHLVERAREELTGKGIPVSDKIEIGVLIETPSAAVISDLLAPHADFFSIGTNDLTQYILAADRKNPYISHIYNPRHPAVLRMIKLTVDNARSAGIWTAVCGESASDPALTNFYLSIGVEQLSVAPAAVLELRRTIQSVSLENPAQLIEQFLAGRTDLTGKGP</sequence>
<dbReference type="GO" id="GO:0005737">
    <property type="term" value="C:cytoplasm"/>
    <property type="evidence" value="ECO:0007669"/>
    <property type="project" value="UniProtKB-SubCell"/>
</dbReference>
<keyword evidence="13 17" id="KW-0479">Metal-binding</keyword>
<evidence type="ECO:0000256" key="18">
    <source>
        <dbReference type="PIRSR" id="PIRSR000732-1"/>
    </source>
</evidence>
<dbReference type="PANTHER" id="PTHR46244:SF3">
    <property type="entry name" value="PHOSPHOENOLPYRUVATE-PROTEIN PHOSPHOTRANSFERASE"/>
    <property type="match status" value="1"/>
</dbReference>
<dbReference type="GO" id="GO:0009401">
    <property type="term" value="P:phosphoenolpyruvate-dependent sugar phosphotransferase system"/>
    <property type="evidence" value="ECO:0007669"/>
    <property type="project" value="UniProtKB-KW"/>
</dbReference>
<evidence type="ECO:0000313" key="24">
    <source>
        <dbReference type="EMBL" id="HIR56703.1"/>
    </source>
</evidence>
<comment type="similarity">
    <text evidence="5 17">Belongs to the PEP-utilizing enzyme family.</text>
</comment>
<comment type="catalytic activity">
    <reaction evidence="1 17">
        <text>L-histidyl-[protein] + phosphoenolpyruvate = N(pros)-phospho-L-histidyl-[protein] + pyruvate</text>
        <dbReference type="Rhea" id="RHEA:23880"/>
        <dbReference type="Rhea" id="RHEA-COMP:9745"/>
        <dbReference type="Rhea" id="RHEA-COMP:9746"/>
        <dbReference type="ChEBI" id="CHEBI:15361"/>
        <dbReference type="ChEBI" id="CHEBI:29979"/>
        <dbReference type="ChEBI" id="CHEBI:58702"/>
        <dbReference type="ChEBI" id="CHEBI:64837"/>
        <dbReference type="EC" id="2.7.3.9"/>
    </reaction>
</comment>
<evidence type="ECO:0000313" key="25">
    <source>
        <dbReference type="Proteomes" id="UP000886785"/>
    </source>
</evidence>